<proteinExistence type="predicted"/>
<feature type="domain" description="BEN" evidence="6">
    <location>
        <begin position="1"/>
        <end position="76"/>
    </location>
</feature>
<dbReference type="GO" id="GO:0045746">
    <property type="term" value="P:negative regulation of Notch signaling pathway"/>
    <property type="evidence" value="ECO:0007669"/>
    <property type="project" value="InterPro"/>
</dbReference>
<keyword evidence="8" id="KW-1185">Reference proteome</keyword>
<comment type="caution">
    <text evidence="7">The sequence shown here is derived from an EMBL/GenBank/DDBJ whole genome shotgun (WGS) entry which is preliminary data.</text>
</comment>
<dbReference type="GO" id="GO:0003714">
    <property type="term" value="F:transcription corepressor activity"/>
    <property type="evidence" value="ECO:0007669"/>
    <property type="project" value="InterPro"/>
</dbReference>
<keyword evidence="4" id="KW-0804">Transcription</keyword>
<dbReference type="Proteomes" id="UP001160148">
    <property type="component" value="Unassembled WGS sequence"/>
</dbReference>
<evidence type="ECO:0000256" key="3">
    <source>
        <dbReference type="ARBA" id="ARBA00023015"/>
    </source>
</evidence>
<organism evidence="7 8">
    <name type="scientific">Macrosiphum euphorbiae</name>
    <name type="common">potato aphid</name>
    <dbReference type="NCBI Taxonomy" id="13131"/>
    <lineage>
        <taxon>Eukaryota</taxon>
        <taxon>Metazoa</taxon>
        <taxon>Ecdysozoa</taxon>
        <taxon>Arthropoda</taxon>
        <taxon>Hexapoda</taxon>
        <taxon>Insecta</taxon>
        <taxon>Pterygota</taxon>
        <taxon>Neoptera</taxon>
        <taxon>Paraneoptera</taxon>
        <taxon>Hemiptera</taxon>
        <taxon>Sternorrhyncha</taxon>
        <taxon>Aphidomorpha</taxon>
        <taxon>Aphidoidea</taxon>
        <taxon>Aphididae</taxon>
        <taxon>Macrosiphini</taxon>
        <taxon>Macrosiphum</taxon>
    </lineage>
</organism>
<comment type="subcellular location">
    <subcellularLocation>
        <location evidence="1">Nucleus</location>
    </subcellularLocation>
</comment>
<evidence type="ECO:0000256" key="4">
    <source>
        <dbReference type="ARBA" id="ARBA00023163"/>
    </source>
</evidence>
<protein>
    <recommendedName>
        <fullName evidence="6">BEN domain-containing protein</fullName>
    </recommendedName>
</protein>
<dbReference type="InterPro" id="IPR018379">
    <property type="entry name" value="BEN_domain"/>
</dbReference>
<dbReference type="PANTHER" id="PTHR35346">
    <property type="entry name" value="BEN DOMAIN-CONTAINING PROTEIN 6"/>
    <property type="match status" value="1"/>
</dbReference>
<keyword evidence="5" id="KW-0539">Nucleus</keyword>
<keyword evidence="3" id="KW-0805">Transcription regulation</keyword>
<dbReference type="PANTHER" id="PTHR35346:SF1">
    <property type="entry name" value="BEN DOMAIN-CONTAINING PROTEIN 6"/>
    <property type="match status" value="1"/>
</dbReference>
<evidence type="ECO:0000256" key="2">
    <source>
        <dbReference type="ARBA" id="ARBA00022491"/>
    </source>
</evidence>
<evidence type="ECO:0000313" key="7">
    <source>
        <dbReference type="EMBL" id="CAI6370157.1"/>
    </source>
</evidence>
<evidence type="ECO:0000259" key="6">
    <source>
        <dbReference type="PROSITE" id="PS51457"/>
    </source>
</evidence>
<sequence length="93" mass="10459">MISDLMIILFTDDELRNGSVTGKKSNFIKSGELKKQLDVHKVKAMKDFAQDIFRDVTDEIINKAIITKLNNFSKKPKALNFNAGSATRLTNTI</sequence>
<dbReference type="Pfam" id="PF10523">
    <property type="entry name" value="BEN"/>
    <property type="match status" value="1"/>
</dbReference>
<accession>A0AAV0XQN3</accession>
<evidence type="ECO:0000256" key="1">
    <source>
        <dbReference type="ARBA" id="ARBA00004123"/>
    </source>
</evidence>
<name>A0AAV0XQN3_9HEMI</name>
<reference evidence="7 8" key="1">
    <citation type="submission" date="2023-01" db="EMBL/GenBank/DDBJ databases">
        <authorList>
            <person name="Whitehead M."/>
        </authorList>
    </citation>
    <scope>NUCLEOTIDE SEQUENCE [LARGE SCALE GENOMIC DNA]</scope>
</reference>
<dbReference type="AlphaFoldDB" id="A0AAV0XQN3"/>
<evidence type="ECO:0000313" key="8">
    <source>
        <dbReference type="Proteomes" id="UP001160148"/>
    </source>
</evidence>
<dbReference type="GO" id="GO:0005634">
    <property type="term" value="C:nucleus"/>
    <property type="evidence" value="ECO:0007669"/>
    <property type="project" value="UniProtKB-SubCell"/>
</dbReference>
<dbReference type="GO" id="GO:0045666">
    <property type="term" value="P:positive regulation of neuron differentiation"/>
    <property type="evidence" value="ECO:0007669"/>
    <property type="project" value="InterPro"/>
</dbReference>
<keyword evidence="2" id="KW-0678">Repressor</keyword>
<dbReference type="EMBL" id="CARXXK010000228">
    <property type="protein sequence ID" value="CAI6370157.1"/>
    <property type="molecule type" value="Genomic_DNA"/>
</dbReference>
<dbReference type="Gene3D" id="1.10.10.2590">
    <property type="entry name" value="BEN domain"/>
    <property type="match status" value="1"/>
</dbReference>
<dbReference type="GO" id="GO:0003677">
    <property type="term" value="F:DNA binding"/>
    <property type="evidence" value="ECO:0007669"/>
    <property type="project" value="InterPro"/>
</dbReference>
<dbReference type="SMART" id="SM01025">
    <property type="entry name" value="BEN"/>
    <property type="match status" value="1"/>
</dbReference>
<dbReference type="InterPro" id="IPR037496">
    <property type="entry name" value="BEND6-like"/>
</dbReference>
<gene>
    <name evidence="7" type="ORF">MEUPH1_LOCUS24307</name>
</gene>
<dbReference type="PROSITE" id="PS51457">
    <property type="entry name" value="BEN"/>
    <property type="match status" value="1"/>
</dbReference>
<evidence type="ECO:0000256" key="5">
    <source>
        <dbReference type="ARBA" id="ARBA00023242"/>
    </source>
</evidence>